<accession>A0ACC2LT57</accession>
<reference evidence="1 2" key="1">
    <citation type="journal article" date="2022" name="Hortic Res">
        <title>A haplotype resolved chromosomal level avocado genome allows analysis of novel avocado genes.</title>
        <authorList>
            <person name="Nath O."/>
            <person name="Fletcher S.J."/>
            <person name="Hayward A."/>
            <person name="Shaw L.M."/>
            <person name="Masouleh A.K."/>
            <person name="Furtado A."/>
            <person name="Henry R.J."/>
            <person name="Mitter N."/>
        </authorList>
    </citation>
    <scope>NUCLEOTIDE SEQUENCE [LARGE SCALE GENOMIC DNA]</scope>
    <source>
        <strain evidence="2">cv. Hass</strain>
    </source>
</reference>
<evidence type="ECO:0000313" key="1">
    <source>
        <dbReference type="EMBL" id="KAJ8636224.1"/>
    </source>
</evidence>
<evidence type="ECO:0000313" key="2">
    <source>
        <dbReference type="Proteomes" id="UP001234297"/>
    </source>
</evidence>
<dbReference type="EMBL" id="CM056811">
    <property type="protein sequence ID" value="KAJ8636224.1"/>
    <property type="molecule type" value="Genomic_DNA"/>
</dbReference>
<keyword evidence="2" id="KW-1185">Reference proteome</keyword>
<protein>
    <submittedName>
        <fullName evidence="1">Uncharacterized protein</fullName>
    </submittedName>
</protein>
<dbReference type="Proteomes" id="UP001234297">
    <property type="component" value="Chromosome 3"/>
</dbReference>
<name>A0ACC2LT57_PERAE</name>
<proteinExistence type="predicted"/>
<gene>
    <name evidence="1" type="ORF">MRB53_010491</name>
</gene>
<sequence length="454" mass="51307">METPADIEDPTSASFVVLAVSTEGKPIFFHRSEASSSNSSLESFQNEGMPQLSLNSPMAQAIMKKMCYNTQNPIGLGGGRGILTPLEPTLTKSQLEDWKLHHHVDKSSHGLGYDPDTPPRQWTQGLQNRFADKASTSRVDENIDLPGYLFEELPIKDPGSSSNWYNFSNDEEKLSDDTNTRFFYPEEPSSPKEDWDHLIASLERITDQEDSWTEAEPWSENALGTPEGLAELEALREVKGLQKRLVYIRRFISDLSGKCRPFSRLMKKVVDFIWDTECEAAFQDIKSYLTKPPVLVAPTTEKPFILYTRAIEHSLEALLAQENDEGKEVALYHLSCKLVGVEHRYSLVEKECMAVMFAVQKLRHYLMSNTIYLISRINLLKVLVTKAGSHNARLAKWSILLSQFDIRYVPQKAIKGQALADFLGKHPLPKDSPLMDDLPDEHVYNVEKSSPNAS</sequence>
<organism evidence="1 2">
    <name type="scientific">Persea americana</name>
    <name type="common">Avocado</name>
    <dbReference type="NCBI Taxonomy" id="3435"/>
    <lineage>
        <taxon>Eukaryota</taxon>
        <taxon>Viridiplantae</taxon>
        <taxon>Streptophyta</taxon>
        <taxon>Embryophyta</taxon>
        <taxon>Tracheophyta</taxon>
        <taxon>Spermatophyta</taxon>
        <taxon>Magnoliopsida</taxon>
        <taxon>Magnoliidae</taxon>
        <taxon>Laurales</taxon>
        <taxon>Lauraceae</taxon>
        <taxon>Persea</taxon>
    </lineage>
</organism>
<comment type="caution">
    <text evidence="1">The sequence shown here is derived from an EMBL/GenBank/DDBJ whole genome shotgun (WGS) entry which is preliminary data.</text>
</comment>